<reference evidence="3" key="1">
    <citation type="submission" date="2023-05" db="EMBL/GenBank/DDBJ databases">
        <authorList>
            <person name="Stuckert A."/>
        </authorList>
    </citation>
    <scope>NUCLEOTIDE SEQUENCE</scope>
</reference>
<dbReference type="InterPro" id="IPR005195">
    <property type="entry name" value="Glyco_hydro_65_M"/>
</dbReference>
<evidence type="ECO:0000256" key="1">
    <source>
        <dbReference type="ARBA" id="ARBA00006768"/>
    </source>
</evidence>
<evidence type="ECO:0000313" key="4">
    <source>
        <dbReference type="Proteomes" id="UP001162483"/>
    </source>
</evidence>
<organism evidence="3 4">
    <name type="scientific">Staurois parvus</name>
    <dbReference type="NCBI Taxonomy" id="386267"/>
    <lineage>
        <taxon>Eukaryota</taxon>
        <taxon>Metazoa</taxon>
        <taxon>Chordata</taxon>
        <taxon>Craniata</taxon>
        <taxon>Vertebrata</taxon>
        <taxon>Euteleostomi</taxon>
        <taxon>Amphibia</taxon>
        <taxon>Batrachia</taxon>
        <taxon>Anura</taxon>
        <taxon>Neobatrachia</taxon>
        <taxon>Ranoidea</taxon>
        <taxon>Ranidae</taxon>
        <taxon>Staurois</taxon>
    </lineage>
</organism>
<keyword evidence="4" id="KW-1185">Reference proteome</keyword>
<evidence type="ECO:0000313" key="3">
    <source>
        <dbReference type="EMBL" id="CAI9550236.1"/>
    </source>
</evidence>
<protein>
    <recommendedName>
        <fullName evidence="2">Glycoside hydrolase family 65 central catalytic domain-containing protein</fullName>
    </recommendedName>
</protein>
<feature type="non-terminal residue" evidence="3">
    <location>
        <position position="143"/>
    </location>
</feature>
<gene>
    <name evidence="3" type="ORF">SPARVUS_LOCUS3482353</name>
</gene>
<dbReference type="PANTHER" id="PTHR11051:SF8">
    <property type="entry name" value="PROTEIN-GLUCOSYLGALACTOSYLHYDROXYLYSINE GLUCOSIDASE"/>
    <property type="match status" value="1"/>
</dbReference>
<dbReference type="InterPro" id="IPR012341">
    <property type="entry name" value="6hp_glycosidase-like_sf"/>
</dbReference>
<dbReference type="PANTHER" id="PTHR11051">
    <property type="entry name" value="GLYCOSYL HYDROLASE-RELATED"/>
    <property type="match status" value="1"/>
</dbReference>
<sequence>MKCSMELALEVSLMVKEMKITGDMFSGIRTLGCIRTFCCFIQRWPVIYLNTGFRHWQEQCRMLNSKDTKVPSFPWESAVTGCEVCPEKIYGDQEIHINGDVMMAFKQYYEITKDLDFFVSSGGWDVVSSIADYWCSRVVWSKE</sequence>
<dbReference type="Gene3D" id="1.50.10.10">
    <property type="match status" value="1"/>
</dbReference>
<comment type="caution">
    <text evidence="3">The sequence shown here is derived from an EMBL/GenBank/DDBJ whole genome shotgun (WGS) entry which is preliminary data.</text>
</comment>
<feature type="domain" description="Glycoside hydrolase family 65 central catalytic" evidence="2">
    <location>
        <begin position="71"/>
        <end position="142"/>
    </location>
</feature>
<dbReference type="SUPFAM" id="SSF48208">
    <property type="entry name" value="Six-hairpin glycosidases"/>
    <property type="match status" value="1"/>
</dbReference>
<dbReference type="EMBL" id="CATNWA010005569">
    <property type="protein sequence ID" value="CAI9550236.1"/>
    <property type="molecule type" value="Genomic_DNA"/>
</dbReference>
<dbReference type="Pfam" id="PF03632">
    <property type="entry name" value="Glyco_hydro_65m"/>
    <property type="match status" value="1"/>
</dbReference>
<proteinExistence type="inferred from homology"/>
<comment type="similarity">
    <text evidence="1">Belongs to the glycosyl hydrolase 65 family.</text>
</comment>
<evidence type="ECO:0000259" key="2">
    <source>
        <dbReference type="Pfam" id="PF03632"/>
    </source>
</evidence>
<dbReference type="InterPro" id="IPR008928">
    <property type="entry name" value="6-hairpin_glycosidase_sf"/>
</dbReference>
<accession>A0ABN9BRW1</accession>
<name>A0ABN9BRW1_9NEOB</name>
<dbReference type="Proteomes" id="UP001162483">
    <property type="component" value="Unassembled WGS sequence"/>
</dbReference>